<reference evidence="2" key="1">
    <citation type="submission" date="2018-08" db="EMBL/GenBank/DDBJ databases">
        <title>Identification of Burkholderia cepacia strains that express a Burkholderia pseudomallei-like capsular polysaccharide.</title>
        <authorList>
            <person name="Burtnick M.N."/>
            <person name="Vongsouvath M."/>
            <person name="Newton P."/>
            <person name="Wuthiekanun V."/>
            <person name="Limmathurotsakul D."/>
            <person name="Brett P.J."/>
            <person name="Chantratita N."/>
            <person name="Dance D.A."/>
        </authorList>
    </citation>
    <scope>NUCLEOTIDE SEQUENCE</scope>
    <source>
        <strain evidence="2">SBXCC001</strain>
    </source>
</reference>
<comment type="caution">
    <text evidence="2">The sequence shown here is derived from an EMBL/GenBank/DDBJ whole genome shotgun (WGS) entry which is preliminary data.</text>
</comment>
<name>A0AAW9CXK1_BURTH</name>
<sequence length="128" mass="14464">MANDPRHDTRCARNAQPPDREDEPNRRDTRSLIASRIGRRPIRPRFSACRQDRFCAAGVATSPATRKSAAILVLPDVRDIRDDRHAPRQMHRLRCDLIARLTRRRATAQALSPTPLMKSTAIPPQPVA</sequence>
<evidence type="ECO:0000313" key="2">
    <source>
        <dbReference type="EMBL" id="MDW9255360.1"/>
    </source>
</evidence>
<protein>
    <submittedName>
        <fullName evidence="2">Uncharacterized protein</fullName>
    </submittedName>
</protein>
<dbReference type="Proteomes" id="UP001272137">
    <property type="component" value="Unassembled WGS sequence"/>
</dbReference>
<feature type="region of interest" description="Disordered" evidence="1">
    <location>
        <begin position="1"/>
        <end position="39"/>
    </location>
</feature>
<feature type="compositionally biased region" description="Basic and acidic residues" evidence="1">
    <location>
        <begin position="1"/>
        <end position="11"/>
    </location>
</feature>
<organism evidence="2 3">
    <name type="scientific">Burkholderia thailandensis</name>
    <dbReference type="NCBI Taxonomy" id="57975"/>
    <lineage>
        <taxon>Bacteria</taxon>
        <taxon>Pseudomonadati</taxon>
        <taxon>Pseudomonadota</taxon>
        <taxon>Betaproteobacteria</taxon>
        <taxon>Burkholderiales</taxon>
        <taxon>Burkholderiaceae</taxon>
        <taxon>Burkholderia</taxon>
        <taxon>pseudomallei group</taxon>
    </lineage>
</organism>
<dbReference type="AlphaFoldDB" id="A0AAW9CXK1"/>
<evidence type="ECO:0000256" key="1">
    <source>
        <dbReference type="SAM" id="MobiDB-lite"/>
    </source>
</evidence>
<accession>A0AAW9CXK1</accession>
<proteinExistence type="predicted"/>
<evidence type="ECO:0000313" key="3">
    <source>
        <dbReference type="Proteomes" id="UP001272137"/>
    </source>
</evidence>
<gene>
    <name evidence="2" type="ORF">C7S16_0507</name>
</gene>
<dbReference type="EMBL" id="QXCT01000002">
    <property type="protein sequence ID" value="MDW9255360.1"/>
    <property type="molecule type" value="Genomic_DNA"/>
</dbReference>
<feature type="region of interest" description="Disordered" evidence="1">
    <location>
        <begin position="106"/>
        <end position="128"/>
    </location>
</feature>